<dbReference type="OrthoDB" id="1363448at2"/>
<name>A0A5B9FT05_9FLAO</name>
<proteinExistence type="predicted"/>
<sequence>MINEILTGWKNFITRPEVTEKTAQHRAALCAACPNAKSGKLLAFIKDDLTEIQGNYCNVCKCPLSAKVRSNDICPINKW</sequence>
<keyword evidence="2" id="KW-1185">Reference proteome</keyword>
<accession>A0A5B9FT05</accession>
<dbReference type="EMBL" id="CP042831">
    <property type="protein sequence ID" value="QEE50105.1"/>
    <property type="molecule type" value="Genomic_DNA"/>
</dbReference>
<dbReference type="KEGG" id="fak:FUA48_11095"/>
<evidence type="ECO:0000313" key="1">
    <source>
        <dbReference type="EMBL" id="QEE50105.1"/>
    </source>
</evidence>
<protein>
    <submittedName>
        <fullName evidence="1">Uncharacterized protein</fullName>
    </submittedName>
</protein>
<evidence type="ECO:0000313" key="2">
    <source>
        <dbReference type="Proteomes" id="UP000321222"/>
    </source>
</evidence>
<dbReference type="AlphaFoldDB" id="A0A5B9FT05"/>
<organism evidence="1 2">
    <name type="scientific">Flavobacterium alkalisoli</name>
    <dbReference type="NCBI Taxonomy" id="2602769"/>
    <lineage>
        <taxon>Bacteria</taxon>
        <taxon>Pseudomonadati</taxon>
        <taxon>Bacteroidota</taxon>
        <taxon>Flavobacteriia</taxon>
        <taxon>Flavobacteriales</taxon>
        <taxon>Flavobacteriaceae</taxon>
        <taxon>Flavobacterium</taxon>
    </lineage>
</organism>
<dbReference type="RefSeq" id="WP_147583593.1">
    <property type="nucleotide sequence ID" value="NZ_CP042831.1"/>
</dbReference>
<dbReference type="Proteomes" id="UP000321222">
    <property type="component" value="Chromosome"/>
</dbReference>
<gene>
    <name evidence="1" type="ORF">FUA48_11095</name>
</gene>
<reference evidence="1 2" key="1">
    <citation type="submission" date="2019-08" db="EMBL/GenBank/DDBJ databases">
        <title>Flavobacterium alkalisoli sp. nov., isolated from rhizosphere soil of Suaeda salsa.</title>
        <authorList>
            <person name="Sun J.-Q."/>
            <person name="Xu L."/>
        </authorList>
    </citation>
    <scope>NUCLEOTIDE SEQUENCE [LARGE SCALE GENOMIC DNA]</scope>
    <source>
        <strain evidence="1 2">XS-5</strain>
    </source>
</reference>